<name>A0ABQ7YTA0_BRANA</name>
<protein>
    <submittedName>
        <fullName evidence="2">Uncharacterized protein</fullName>
    </submittedName>
</protein>
<dbReference type="PANTHER" id="PTHR10445">
    <property type="entry name" value="GENERAL TRANSCRIPTION FACTOR IIF SUBUNIT 2"/>
    <property type="match status" value="1"/>
</dbReference>
<feature type="region of interest" description="Disordered" evidence="1">
    <location>
        <begin position="78"/>
        <end position="113"/>
    </location>
</feature>
<feature type="compositionally biased region" description="Basic and acidic residues" evidence="1">
    <location>
        <begin position="87"/>
        <end position="113"/>
    </location>
</feature>
<evidence type="ECO:0000256" key="1">
    <source>
        <dbReference type="SAM" id="MobiDB-lite"/>
    </source>
</evidence>
<reference evidence="2 3" key="1">
    <citation type="submission" date="2021-05" db="EMBL/GenBank/DDBJ databases">
        <title>Genome Assembly of Synthetic Allotetraploid Brassica napus Reveals Homoeologous Exchanges between Subgenomes.</title>
        <authorList>
            <person name="Davis J.T."/>
        </authorList>
    </citation>
    <scope>NUCLEOTIDE SEQUENCE [LARGE SCALE GENOMIC DNA]</scope>
    <source>
        <strain evidence="3">cv. Da-Ae</strain>
        <tissue evidence="2">Seedling</tissue>
    </source>
</reference>
<dbReference type="InterPro" id="IPR003196">
    <property type="entry name" value="TFIIF_beta"/>
</dbReference>
<keyword evidence="3" id="KW-1185">Reference proteome</keyword>
<comment type="caution">
    <text evidence="2">The sequence shown here is derived from an EMBL/GenBank/DDBJ whole genome shotgun (WGS) entry which is preliminary data.</text>
</comment>
<dbReference type="EMBL" id="JAGKQM010000017">
    <property type="protein sequence ID" value="KAH0870628.1"/>
    <property type="molecule type" value="Genomic_DNA"/>
</dbReference>
<dbReference type="PANTHER" id="PTHR10445:SF2">
    <property type="entry name" value="TRANSCRIPTION INITIATION FACTOR IIF, BETA SUBUNIT"/>
    <property type="match status" value="1"/>
</dbReference>
<proteinExistence type="predicted"/>
<sequence>MERSVWLMKCPSLIAPSFEPLPFEEDPYLPVAKVILSIDPLAIVDEEETKVVMELTRAESGNVPKRFGLDVSKDFIPMSAFPQSSQGKEEGGKQDIRNEENKKGTERDGGSHA</sequence>
<organism evidence="2 3">
    <name type="scientific">Brassica napus</name>
    <name type="common">Rape</name>
    <dbReference type="NCBI Taxonomy" id="3708"/>
    <lineage>
        <taxon>Eukaryota</taxon>
        <taxon>Viridiplantae</taxon>
        <taxon>Streptophyta</taxon>
        <taxon>Embryophyta</taxon>
        <taxon>Tracheophyta</taxon>
        <taxon>Spermatophyta</taxon>
        <taxon>Magnoliopsida</taxon>
        <taxon>eudicotyledons</taxon>
        <taxon>Gunneridae</taxon>
        <taxon>Pentapetalae</taxon>
        <taxon>rosids</taxon>
        <taxon>malvids</taxon>
        <taxon>Brassicales</taxon>
        <taxon>Brassicaceae</taxon>
        <taxon>Brassiceae</taxon>
        <taxon>Brassica</taxon>
    </lineage>
</organism>
<gene>
    <name evidence="2" type="ORF">HID58_077650</name>
</gene>
<accession>A0ABQ7YTA0</accession>
<evidence type="ECO:0000313" key="3">
    <source>
        <dbReference type="Proteomes" id="UP000824890"/>
    </source>
</evidence>
<dbReference type="Proteomes" id="UP000824890">
    <property type="component" value="Unassembled WGS sequence"/>
</dbReference>
<evidence type="ECO:0000313" key="2">
    <source>
        <dbReference type="EMBL" id="KAH0870628.1"/>
    </source>
</evidence>